<dbReference type="Pfam" id="PF17966">
    <property type="entry name" value="Muc_B2"/>
    <property type="match status" value="7"/>
</dbReference>
<evidence type="ECO:0000256" key="5">
    <source>
        <dbReference type="SAM" id="MobiDB-lite"/>
    </source>
</evidence>
<dbReference type="Pfam" id="PF19258">
    <property type="entry name" value="KxYKxGKxW_sig"/>
    <property type="match status" value="1"/>
</dbReference>
<feature type="region of interest" description="Disordered" evidence="5">
    <location>
        <begin position="899"/>
        <end position="930"/>
    </location>
</feature>
<keyword evidence="9" id="KW-1185">Reference proteome</keyword>
<evidence type="ECO:0000256" key="4">
    <source>
        <dbReference type="ARBA" id="ARBA00023088"/>
    </source>
</evidence>
<feature type="compositionally biased region" description="Polar residues" evidence="5">
    <location>
        <begin position="59"/>
        <end position="70"/>
    </location>
</feature>
<organism evidence="8 9">
    <name type="scientific">Fructilactobacillus carniphilus</name>
    <dbReference type="NCBI Taxonomy" id="2940297"/>
    <lineage>
        <taxon>Bacteria</taxon>
        <taxon>Bacillati</taxon>
        <taxon>Bacillota</taxon>
        <taxon>Bacilli</taxon>
        <taxon>Lactobacillales</taxon>
        <taxon>Lactobacillaceae</taxon>
        <taxon>Fructilactobacillus</taxon>
    </lineage>
</organism>
<dbReference type="InterPro" id="IPR041558">
    <property type="entry name" value="MucBP_2"/>
</dbReference>
<keyword evidence="1" id="KW-0134">Cell wall</keyword>
<evidence type="ECO:0000256" key="6">
    <source>
        <dbReference type="SAM" id="Phobius"/>
    </source>
</evidence>
<feature type="region of interest" description="Disordered" evidence="5">
    <location>
        <begin position="2043"/>
        <end position="2175"/>
    </location>
</feature>
<feature type="compositionally biased region" description="Polar residues" evidence="5">
    <location>
        <begin position="171"/>
        <end position="187"/>
    </location>
</feature>
<dbReference type="Pfam" id="PF17965">
    <property type="entry name" value="MucBP_2"/>
    <property type="match status" value="7"/>
</dbReference>
<dbReference type="InterPro" id="IPR019931">
    <property type="entry name" value="LPXTG_anchor"/>
</dbReference>
<feature type="region of interest" description="Disordered" evidence="5">
    <location>
        <begin position="1706"/>
        <end position="1738"/>
    </location>
</feature>
<accession>A0ABY5BYC9</accession>
<evidence type="ECO:0000313" key="8">
    <source>
        <dbReference type="EMBL" id="USS90643.1"/>
    </source>
</evidence>
<dbReference type="NCBIfam" id="TIGR01167">
    <property type="entry name" value="LPXTG_anchor"/>
    <property type="match status" value="1"/>
</dbReference>
<feature type="compositionally biased region" description="Low complexity" evidence="5">
    <location>
        <begin position="2121"/>
        <end position="2164"/>
    </location>
</feature>
<name>A0ABY5BYC9_9LACO</name>
<dbReference type="PROSITE" id="PS50847">
    <property type="entry name" value="GRAM_POS_ANCHORING"/>
    <property type="match status" value="1"/>
</dbReference>
<proteinExistence type="predicted"/>
<feature type="compositionally biased region" description="Low complexity" evidence="5">
    <location>
        <begin position="73"/>
        <end position="126"/>
    </location>
</feature>
<keyword evidence="4" id="KW-0572">Peptidoglycan-anchor</keyword>
<feature type="region of interest" description="Disordered" evidence="5">
    <location>
        <begin position="50"/>
        <end position="264"/>
    </location>
</feature>
<feature type="compositionally biased region" description="Polar residues" evidence="5">
    <location>
        <begin position="132"/>
        <end position="144"/>
    </location>
</feature>
<dbReference type="Gene3D" id="3.10.20.470">
    <property type="match status" value="7"/>
</dbReference>
<dbReference type="Proteomes" id="UP001056164">
    <property type="component" value="Chromosome"/>
</dbReference>
<dbReference type="EMBL" id="CP097121">
    <property type="protein sequence ID" value="USS90643.1"/>
    <property type="molecule type" value="Genomic_DNA"/>
</dbReference>
<sequence>MPFKDSKTHYKMYKAGKRWLFSAITVTALSAGFFAFNVNDVHADTSSLSTQTTASSSTDPGASNTATSKTENQDQQAQQKQTVTAENATSQAASSTDQTTSTQAANDQKQASTEQTSETTKSTSPEAKSEQHSTATSKQQSTEQKSTDQTAKLAKDDQAKQQDDQATSQAPTSEQQQSNQLTGNESTKIADAQPQAEQSASSAAITDQAATGDQKAATSDQTSASASENAQASSAASEAQSASVAQQAEEQARDQIKQAAEQAKSTNVVLATNIKYDNGLKIEVGDPDYGGRWVDPDESHYTFQYDKIVAGFNQAGRVRTIVFSTNRNGDGTLYAFELDQDNRVVGSYTIKSNPGQETRENSQNLQNFYYRNNGDFTGGLQTNSSHIRFNREWTLADHQPSTLQLGVENFSIPREVPSTVRYVDAQTKQTVYESHFNGLTGQDFKVTGLPDKAGDGYYYISRKPDNSSGFISPFGKVGTVWTTHYANGSVLKITETDGHGGMDARLYSPDGQQFGETYHIDAEYRFNDKTREYGWEVKNPTNSANLPSTGFYPIYPIYTPQTRNIVFELNKLSKLVPVDKNGTPIDNGGYDVPYTLDPNDPTKANPTPLPNIPGYVPLDPNDPTKTTTPGTPVPIQDPGEETKVPYVVDHQDAVIRYIDDQGTELHQDQVSGKINERSDYSPAGETKLLEEQGYKQISSDFPQDGIVLSYNNGKQLVYTIQFKKDTEAVTDNSGVSNVRIRYIYDDGSQAAPDKTFKFTYHRTGTKHLESNTITWNEWIPDQENSFYVPSPKITGYTADKADVAYTNIPEATNDTVDVVYNANAEKAHVNYVDQDNNGKVITSDTLTGKFGSTSNYSTKDQIAKLEKQGYELVNDGYTPNYKFSTDEPTFTVTLKHKTKTVTPENPGQPGQPVDPNNPDGPKYPNGTDESNLVKNITRTIHYRYADGREAAKDVTETVKYARNMTFDEVTGQITETGNWTSDKTSYDAVQSPMIPGYTPDQATVGATPVTPNDSDSAVTVTYNANEEQAHVEYVDQDEDGKVITSDTLTGKFGSTSDYSTKDQIAKLEKQGYELVNDGYTPNYKFGTDEPTFKVTFKHKTKTVTPENPGQPGQPVDPNNPDGPKYPDGTDEANLVRNISRTIHYRYSDGSEAAKDVTETVKYARNMTFDEVTGKIIATDDWKSDKTSYDAVQSPSITGYTPDKPTVDAAPVTPNDTNSSVTVVYTNNEERARVNYVDQDDNNKVITSDTLAGKFGSTSDYSTKDRIAELEKRGYELVHDGYTPGYKFTTDEPTFTVSFKHKTKTVTPENPGKPGQPVDPNNPDGPKYPDGTDEANLVKNITRTIHYRYADGREAAKDVTESVKYTRNMTFDEVTGKIIETGNWNGDKTNYDAVDSPVIPGYTADQPTVSSATTTPNDSDSSVTVTYNANEEHARVNYVDQDENGKIITSDTLSGKFGSTSDYSTKDRISALEKQGYELVNDGYTPGYKFTTDEPTFTVTLKHKTTTVTPENPGKPGQPVDPNNPDGPKYPDGTDESNLVKNITRTIHYRYADGREAAKDVTETVKYTRNMTFDQVTGKIIETDEWKSSKNSYDAVDSPVISGYTADQPTVGAATTTPEDSDSNVTVTYNTDAERAHVNYVDQDANNKIIKSDLLTGKFGDTSSYSTKDQIAALEKQGYELVHDGYTPGYKFTTEDPTFTVTLKHKTTTVTPENPGKPGQPVDPNNPDGPKYPDGTDESNLVKNITRTIHYRYADGREAAKDVTETVKYTRNMTFDQVTGKIIETGKWTSDKTSYAAVDSPVISGYTADQPTVSATTVTPNDSDSAVTVTYNANEEHAHVNYVDQDANNKIIKSDLLTGKFGDTSSYSTKDQIAALEKQGYELVNDGFKPGYKFTTAEPTFTVSFKHKTTTVTPENPGKPGQPIDPNNPDGPKYPNGTDESNLVKNITRTIHYRLSNGQEAAKDVTETVKYTRNMTFDQVTGKIIETGQWTSQGGSWNAVKSPVVTGYYTRTPLVNAVTVTPETQNAEITVVYFPLGHLVPDVPGTTPETYPNDPNDPSKIHDPLIPDIPGYTPVDSNGNKLVPGDPYPIAPENIGKDTPIHYVKNEVPTKPSTPAEPKQPVAPAETPSEPTPAKTPSAPVQPAAPAAQPSSPVAPAPKQAAPAPHKQVLPQTGESQSTGIMSLIGALLLSFLAFFGYKKKEDK</sequence>
<feature type="compositionally biased region" description="Low complexity" evidence="5">
    <location>
        <begin position="216"/>
        <end position="249"/>
    </location>
</feature>
<evidence type="ECO:0000259" key="7">
    <source>
        <dbReference type="PROSITE" id="PS50847"/>
    </source>
</evidence>
<feature type="region of interest" description="Disordered" evidence="5">
    <location>
        <begin position="1302"/>
        <end position="1333"/>
    </location>
</feature>
<feature type="transmembrane region" description="Helical" evidence="6">
    <location>
        <begin position="2179"/>
        <end position="2197"/>
    </location>
</feature>
<dbReference type="NCBIfam" id="TIGR03715">
    <property type="entry name" value="KxYKxGKxW"/>
    <property type="match status" value="1"/>
</dbReference>
<keyword evidence="6" id="KW-1133">Transmembrane helix</keyword>
<keyword evidence="6" id="KW-0472">Membrane</keyword>
<feature type="compositionally biased region" description="Basic and acidic residues" evidence="5">
    <location>
        <begin position="153"/>
        <end position="163"/>
    </location>
</feature>
<keyword evidence="2" id="KW-0964">Secreted</keyword>
<evidence type="ECO:0000256" key="1">
    <source>
        <dbReference type="ARBA" id="ARBA00022512"/>
    </source>
</evidence>
<evidence type="ECO:0000313" key="9">
    <source>
        <dbReference type="Proteomes" id="UP001056164"/>
    </source>
</evidence>
<evidence type="ECO:0000256" key="2">
    <source>
        <dbReference type="ARBA" id="ARBA00022525"/>
    </source>
</evidence>
<dbReference type="InterPro" id="IPR022263">
    <property type="entry name" value="KxYKxGKxW"/>
</dbReference>
<dbReference type="InterPro" id="IPR041495">
    <property type="entry name" value="Mub_B2"/>
</dbReference>
<feature type="compositionally biased region" description="Low complexity" evidence="5">
    <location>
        <begin position="190"/>
        <end position="204"/>
    </location>
</feature>
<keyword evidence="6" id="KW-0812">Transmembrane</keyword>
<dbReference type="Gene3D" id="2.60.40.4300">
    <property type="match status" value="7"/>
</dbReference>
<dbReference type="RefSeq" id="WP_252795157.1">
    <property type="nucleotide sequence ID" value="NZ_CP097121.1"/>
</dbReference>
<feature type="region of interest" description="Disordered" evidence="5">
    <location>
        <begin position="1100"/>
        <end position="1131"/>
    </location>
</feature>
<feature type="region of interest" description="Disordered" evidence="5">
    <location>
        <begin position="1908"/>
        <end position="1940"/>
    </location>
</feature>
<dbReference type="Pfam" id="PF00746">
    <property type="entry name" value="Gram_pos_anchor"/>
    <property type="match status" value="1"/>
</dbReference>
<feature type="region of interest" description="Disordered" evidence="5">
    <location>
        <begin position="1504"/>
        <end position="1536"/>
    </location>
</feature>
<feature type="region of interest" description="Disordered" evidence="5">
    <location>
        <begin position="1193"/>
        <end position="1217"/>
    </location>
</feature>
<feature type="domain" description="Gram-positive cocci surface proteins LPxTG" evidence="7">
    <location>
        <begin position="2169"/>
        <end position="2203"/>
    </location>
</feature>
<protein>
    <submittedName>
        <fullName evidence="8">MucBP domain-containing protein</fullName>
    </submittedName>
</protein>
<gene>
    <name evidence="8" type="ORF">M3M37_07385</name>
</gene>
<evidence type="ECO:0000256" key="3">
    <source>
        <dbReference type="ARBA" id="ARBA00022729"/>
    </source>
</evidence>
<reference evidence="8" key="1">
    <citation type="submission" date="2022-05" db="EMBL/GenBank/DDBJ databases">
        <authorList>
            <person name="Oliphant S.A."/>
            <person name="Watson-Haigh N.S."/>
            <person name="Sumby K.M."/>
            <person name="Gardner J.M."/>
            <person name="Jiranek V."/>
        </authorList>
    </citation>
    <scope>NUCLEOTIDE SEQUENCE</scope>
    <source>
        <strain evidence="8">KI4_A6</strain>
    </source>
</reference>
<keyword evidence="3" id="KW-0732">Signal</keyword>